<dbReference type="RefSeq" id="WP_093327479.1">
    <property type="nucleotide sequence ID" value="NZ_AP027363.1"/>
</dbReference>
<dbReference type="GO" id="GO:0005886">
    <property type="term" value="C:plasma membrane"/>
    <property type="evidence" value="ECO:0007669"/>
    <property type="project" value="UniProtKB-SubCell"/>
</dbReference>
<feature type="transmembrane region" description="Helical" evidence="9">
    <location>
        <begin position="201"/>
        <end position="221"/>
    </location>
</feature>
<dbReference type="CDD" id="cd06261">
    <property type="entry name" value="TM_PBP2"/>
    <property type="match status" value="1"/>
</dbReference>
<keyword evidence="5 9" id="KW-0812">Transmembrane</keyword>
<protein>
    <submittedName>
        <fullName evidence="11">Cationic peptide transport system permease protein</fullName>
    </submittedName>
</protein>
<evidence type="ECO:0000256" key="7">
    <source>
        <dbReference type="ARBA" id="ARBA00023136"/>
    </source>
</evidence>
<evidence type="ECO:0000256" key="3">
    <source>
        <dbReference type="ARBA" id="ARBA00022475"/>
    </source>
</evidence>
<feature type="transmembrane region" description="Helical" evidence="9">
    <location>
        <begin position="102"/>
        <end position="123"/>
    </location>
</feature>
<comment type="subcellular location">
    <subcellularLocation>
        <location evidence="1">Cell inner membrane</location>
        <topology evidence="1">Multi-pass membrane protein</topology>
    </subcellularLocation>
    <subcellularLocation>
        <location evidence="9">Cell membrane</location>
        <topology evidence="9">Multi-pass membrane protein</topology>
    </subcellularLocation>
</comment>
<dbReference type="OrthoDB" id="9805855at2"/>
<evidence type="ECO:0000256" key="8">
    <source>
        <dbReference type="ARBA" id="ARBA00024202"/>
    </source>
</evidence>
<dbReference type="SUPFAM" id="SSF161098">
    <property type="entry name" value="MetI-like"/>
    <property type="match status" value="1"/>
</dbReference>
<dbReference type="InterPro" id="IPR035906">
    <property type="entry name" value="MetI-like_sf"/>
</dbReference>
<accession>A0A1H9ZQ50</accession>
<feature type="transmembrane region" description="Helical" evidence="9">
    <location>
        <begin position="135"/>
        <end position="162"/>
    </location>
</feature>
<organism evidence="11 12">
    <name type="scientific">Thalassotalea agarivorans</name>
    <name type="common">Thalassomonas agarivorans</name>
    <dbReference type="NCBI Taxonomy" id="349064"/>
    <lineage>
        <taxon>Bacteria</taxon>
        <taxon>Pseudomonadati</taxon>
        <taxon>Pseudomonadota</taxon>
        <taxon>Gammaproteobacteria</taxon>
        <taxon>Alteromonadales</taxon>
        <taxon>Colwelliaceae</taxon>
        <taxon>Thalassotalea</taxon>
    </lineage>
</organism>
<evidence type="ECO:0000313" key="12">
    <source>
        <dbReference type="Proteomes" id="UP000199308"/>
    </source>
</evidence>
<keyword evidence="4" id="KW-0997">Cell inner membrane</keyword>
<dbReference type="PANTHER" id="PTHR43163:SF4">
    <property type="entry name" value="PUTRESCINE EXPORT SYSTEM PERMEASE PROTEIN SAPB"/>
    <property type="match status" value="1"/>
</dbReference>
<evidence type="ECO:0000256" key="6">
    <source>
        <dbReference type="ARBA" id="ARBA00022989"/>
    </source>
</evidence>
<feature type="domain" description="ABC transmembrane type-1" evidence="10">
    <location>
        <begin position="96"/>
        <end position="328"/>
    </location>
</feature>
<keyword evidence="6 9" id="KW-1133">Transmembrane helix</keyword>
<gene>
    <name evidence="11" type="ORF">SAMN05660429_00549</name>
</gene>
<dbReference type="Pfam" id="PF00528">
    <property type="entry name" value="BPD_transp_1"/>
    <property type="match status" value="1"/>
</dbReference>
<keyword evidence="7 9" id="KW-0472">Membrane</keyword>
<dbReference type="GO" id="GO:0071916">
    <property type="term" value="F:dipeptide transmembrane transporter activity"/>
    <property type="evidence" value="ECO:0007669"/>
    <property type="project" value="TreeGrafter"/>
</dbReference>
<dbReference type="PROSITE" id="PS50928">
    <property type="entry name" value="ABC_TM1"/>
    <property type="match status" value="1"/>
</dbReference>
<evidence type="ECO:0000256" key="5">
    <source>
        <dbReference type="ARBA" id="ARBA00022692"/>
    </source>
</evidence>
<dbReference type="AlphaFoldDB" id="A0A1H9ZQ50"/>
<evidence type="ECO:0000256" key="4">
    <source>
        <dbReference type="ARBA" id="ARBA00022519"/>
    </source>
</evidence>
<sequence length="343" mass="38031">MLIFTLRRVNLFVFTIALLTVLSFSLNFLFPGDPLINMSGQISQTPEQTAQLTQQYSANSNLFVQYYSYLKQVFSGDFGVSMANGQPIFDDVVSLLPATIELSIAALFVAFFIGVPLGFVAALNHRKATDNGILAFAMFGYSIPAFWLALVAILIFSINLAWLPSSGQISLVYEIEQKTGFLIIDILLSDSPYQWQAFQDATLHMILPCLVVALAPATVFIRLARTAMLEVLETPYIRAIKAKGLSDSQILINHAIRNALVKVIRDVGLQFANLITIAMVAEVIFNWPGIGRWLIESIYQRDYTAIQAGLLVLSSFIFFVHIVIDLLYAALNPLARESSYGAR</sequence>
<name>A0A1H9ZQ50_THASX</name>
<keyword evidence="2 9" id="KW-0813">Transport</keyword>
<dbReference type="Proteomes" id="UP000199308">
    <property type="component" value="Unassembled WGS sequence"/>
</dbReference>
<dbReference type="PANTHER" id="PTHR43163">
    <property type="entry name" value="DIPEPTIDE TRANSPORT SYSTEM PERMEASE PROTEIN DPPB-RELATED"/>
    <property type="match status" value="1"/>
</dbReference>
<keyword evidence="12" id="KW-1185">Reference proteome</keyword>
<proteinExistence type="inferred from homology"/>
<dbReference type="Gene3D" id="1.10.3720.10">
    <property type="entry name" value="MetI-like"/>
    <property type="match status" value="1"/>
</dbReference>
<feature type="transmembrane region" description="Helical" evidence="9">
    <location>
        <begin position="305"/>
        <end position="331"/>
    </location>
</feature>
<comment type="similarity">
    <text evidence="8">Belongs to the binding-protein-dependent transport system permease family. OppBC subfamily.</text>
</comment>
<dbReference type="InterPro" id="IPR045621">
    <property type="entry name" value="BPD_transp_1_N"/>
</dbReference>
<dbReference type="Pfam" id="PF19300">
    <property type="entry name" value="BPD_transp_1_N"/>
    <property type="match status" value="1"/>
</dbReference>
<dbReference type="EMBL" id="FOHK01000002">
    <property type="protein sequence ID" value="SES83901.1"/>
    <property type="molecule type" value="Genomic_DNA"/>
</dbReference>
<reference evidence="11 12" key="1">
    <citation type="submission" date="2016-10" db="EMBL/GenBank/DDBJ databases">
        <authorList>
            <person name="de Groot N.N."/>
        </authorList>
    </citation>
    <scope>NUCLEOTIDE SEQUENCE [LARGE SCALE GENOMIC DNA]</scope>
    <source>
        <strain evidence="11 12">DSM 19706</strain>
    </source>
</reference>
<evidence type="ECO:0000313" key="11">
    <source>
        <dbReference type="EMBL" id="SES83901.1"/>
    </source>
</evidence>
<evidence type="ECO:0000256" key="1">
    <source>
        <dbReference type="ARBA" id="ARBA00004429"/>
    </source>
</evidence>
<evidence type="ECO:0000256" key="9">
    <source>
        <dbReference type="RuleBase" id="RU363032"/>
    </source>
</evidence>
<dbReference type="STRING" id="349064.SAMN05660429_00549"/>
<dbReference type="InterPro" id="IPR000515">
    <property type="entry name" value="MetI-like"/>
</dbReference>
<evidence type="ECO:0000256" key="2">
    <source>
        <dbReference type="ARBA" id="ARBA00022448"/>
    </source>
</evidence>
<keyword evidence="3" id="KW-1003">Cell membrane</keyword>
<evidence type="ECO:0000259" key="10">
    <source>
        <dbReference type="PROSITE" id="PS50928"/>
    </source>
</evidence>
<feature type="transmembrane region" description="Helical" evidence="9">
    <location>
        <begin position="12"/>
        <end position="30"/>
    </location>
</feature>